<dbReference type="InterPro" id="IPR002108">
    <property type="entry name" value="ADF-H"/>
</dbReference>
<feature type="domain" description="ADF-H" evidence="1">
    <location>
        <begin position="2"/>
        <end position="150"/>
    </location>
</feature>
<dbReference type="HOGENOM" id="CLU_138659_0_0_1"/>
<dbReference type="OrthoDB" id="10249245at2759"/>
<dbReference type="SUPFAM" id="SSF55753">
    <property type="entry name" value="Actin depolymerizing proteins"/>
    <property type="match status" value="1"/>
</dbReference>
<dbReference type="EMBL" id="KK365140">
    <property type="protein sequence ID" value="KCZ81541.1"/>
    <property type="molecule type" value="Genomic_DNA"/>
</dbReference>
<dbReference type="VEuPathDB" id="MicrosporidiaDB:H312_00994"/>
<dbReference type="InterPro" id="IPR029006">
    <property type="entry name" value="ADF-H/Gelsolin-like_dom_sf"/>
</dbReference>
<evidence type="ECO:0000313" key="2">
    <source>
        <dbReference type="EMBL" id="KCZ81541.1"/>
    </source>
</evidence>
<name>A0A059F3N3_9MICR</name>
<dbReference type="PROSITE" id="PS51263">
    <property type="entry name" value="ADF_H"/>
    <property type="match status" value="1"/>
</dbReference>
<dbReference type="Gene3D" id="3.40.20.10">
    <property type="entry name" value="Severin"/>
    <property type="match status" value="1"/>
</dbReference>
<sequence length="155" mass="17907">MSQGAAGFPQCKAITDQVRIRKKFYFIFTIDPVNPLTYVAMKIRENDIQKKARDIIDKEDAVKVFLEMKNQIKKEQGCFIVYDFPFYSEDRFLGNVLCLFSYIPENVSVLSKVAFSRASLDLPDQLGVAKHIQFHSVKDLDYSEIHKCISSLKRN</sequence>
<reference evidence="3" key="1">
    <citation type="submission" date="2013-02" db="EMBL/GenBank/DDBJ databases">
        <authorList>
            <consortium name="The Broad Institute Genome Sequencing Platform"/>
            <person name="Cuomo C."/>
            <person name="Becnel J."/>
            <person name="Sanscrainte N."/>
            <person name="Walker B."/>
            <person name="Young S.K."/>
            <person name="Zeng Q."/>
            <person name="Gargeya S."/>
            <person name="Fitzgerald M."/>
            <person name="Haas B."/>
            <person name="Abouelleil A."/>
            <person name="Alvarado L."/>
            <person name="Arachchi H.M."/>
            <person name="Berlin A.M."/>
            <person name="Chapman S.B."/>
            <person name="Dewar J."/>
            <person name="Goldberg J."/>
            <person name="Griggs A."/>
            <person name="Gujja S."/>
            <person name="Hansen M."/>
            <person name="Howarth C."/>
            <person name="Imamovic A."/>
            <person name="Larimer J."/>
            <person name="McCowan C."/>
            <person name="Murphy C."/>
            <person name="Neiman D."/>
            <person name="Pearson M."/>
            <person name="Priest M."/>
            <person name="Roberts A."/>
            <person name="Saif S."/>
            <person name="Shea T."/>
            <person name="Sisk P."/>
            <person name="Sykes S."/>
            <person name="Wortman J."/>
            <person name="Nusbaum C."/>
            <person name="Birren B."/>
        </authorList>
    </citation>
    <scope>NUCLEOTIDE SEQUENCE [LARGE SCALE GENOMIC DNA]</scope>
    <source>
        <strain evidence="3">PRA339</strain>
    </source>
</reference>
<accession>A0A059F3N3</accession>
<dbReference type="Pfam" id="PF00241">
    <property type="entry name" value="Cofilin_ADF"/>
    <property type="match status" value="1"/>
</dbReference>
<dbReference type="Proteomes" id="UP000030655">
    <property type="component" value="Unassembled WGS sequence"/>
</dbReference>
<reference evidence="2 3" key="2">
    <citation type="submission" date="2014-03" db="EMBL/GenBank/DDBJ databases">
        <title>The Genome Sequence of Anncaliia algerae insect isolate PRA339.</title>
        <authorList>
            <consortium name="The Broad Institute Genome Sequencing Platform"/>
            <consortium name="The Broad Institute Genome Sequencing Center for Infectious Disease"/>
            <person name="Cuomo C."/>
            <person name="Becnel J."/>
            <person name="Sanscrainte N."/>
            <person name="Walker B."/>
            <person name="Young S.K."/>
            <person name="Zeng Q."/>
            <person name="Gargeya S."/>
            <person name="Fitzgerald M."/>
            <person name="Haas B."/>
            <person name="Abouelleil A."/>
            <person name="Alvarado L."/>
            <person name="Arachchi H.M."/>
            <person name="Berlin A.M."/>
            <person name="Chapman S.B."/>
            <person name="Dewar J."/>
            <person name="Goldberg J."/>
            <person name="Griggs A."/>
            <person name="Gujja S."/>
            <person name="Hansen M."/>
            <person name="Howarth C."/>
            <person name="Imamovic A."/>
            <person name="Larimer J."/>
            <person name="McCowan C."/>
            <person name="Murphy C."/>
            <person name="Neiman D."/>
            <person name="Pearson M."/>
            <person name="Priest M."/>
            <person name="Roberts A."/>
            <person name="Saif S."/>
            <person name="Shea T."/>
            <person name="Sisk P."/>
            <person name="Sykes S."/>
            <person name="Wortman J."/>
            <person name="Nusbaum C."/>
            <person name="Birren B."/>
        </authorList>
    </citation>
    <scope>NUCLEOTIDE SEQUENCE [LARGE SCALE GENOMIC DNA]</scope>
    <source>
        <strain evidence="2 3">PRA339</strain>
    </source>
</reference>
<keyword evidence="3" id="KW-1185">Reference proteome</keyword>
<evidence type="ECO:0000313" key="3">
    <source>
        <dbReference type="Proteomes" id="UP000030655"/>
    </source>
</evidence>
<dbReference type="GO" id="GO:0003779">
    <property type="term" value="F:actin binding"/>
    <property type="evidence" value="ECO:0007669"/>
    <property type="project" value="InterPro"/>
</dbReference>
<organism evidence="2 3">
    <name type="scientific">Anncaliia algerae PRA339</name>
    <dbReference type="NCBI Taxonomy" id="1288291"/>
    <lineage>
        <taxon>Eukaryota</taxon>
        <taxon>Fungi</taxon>
        <taxon>Fungi incertae sedis</taxon>
        <taxon>Microsporidia</taxon>
        <taxon>Tubulinosematoidea</taxon>
        <taxon>Tubulinosematidae</taxon>
        <taxon>Anncaliia</taxon>
    </lineage>
</organism>
<protein>
    <recommendedName>
        <fullName evidence="1">ADF-H domain-containing protein</fullName>
    </recommendedName>
</protein>
<gene>
    <name evidence="2" type="ORF">H312_00994</name>
</gene>
<evidence type="ECO:0000259" key="1">
    <source>
        <dbReference type="PROSITE" id="PS51263"/>
    </source>
</evidence>
<proteinExistence type="predicted"/>
<dbReference type="AlphaFoldDB" id="A0A059F3N3"/>